<dbReference type="AlphaFoldDB" id="I4BRY7"/>
<dbReference type="KEGG" id="mcb:Mycch_5367"/>
<name>I4BRY7_MYCCN</name>
<dbReference type="HOGENOM" id="CLU_3330388_0_0_11"/>
<keyword evidence="1" id="KW-0614">Plasmid</keyword>
<geneLocation type="plasmid" evidence="1 2">
    <name>pMYCCH.01</name>
</geneLocation>
<dbReference type="EMBL" id="CP003054">
    <property type="protein sequence ID" value="AFM20044.1"/>
    <property type="molecule type" value="Genomic_DNA"/>
</dbReference>
<accession>I4BRY7</accession>
<evidence type="ECO:0000313" key="2">
    <source>
        <dbReference type="Proteomes" id="UP000006057"/>
    </source>
</evidence>
<sequence length="38" mass="4406">MSRKMLRAAFGPADYTAAQDAPCDMKYPPCQLDWRTWL</sequence>
<gene>
    <name evidence="1" type="ordered locus">Mycch_5367</name>
</gene>
<organism evidence="1 2">
    <name type="scientific">Mycolicibacterium chubuense (strain NBB4)</name>
    <name type="common">Mycobacterium chubuense</name>
    <dbReference type="NCBI Taxonomy" id="710421"/>
    <lineage>
        <taxon>Bacteria</taxon>
        <taxon>Bacillati</taxon>
        <taxon>Actinomycetota</taxon>
        <taxon>Actinomycetes</taxon>
        <taxon>Mycobacteriales</taxon>
        <taxon>Mycobacteriaceae</taxon>
        <taxon>Mycolicibacterium</taxon>
    </lineage>
</organism>
<keyword evidence="2" id="KW-1185">Reference proteome</keyword>
<evidence type="ECO:0000313" key="1">
    <source>
        <dbReference type="EMBL" id="AFM20044.1"/>
    </source>
</evidence>
<reference evidence="1 2" key="1">
    <citation type="submission" date="2012-06" db="EMBL/GenBank/DDBJ databases">
        <title>Complete sequence of plasmid 1 of Mycobacterium chubuense NBB4.</title>
        <authorList>
            <consortium name="US DOE Joint Genome Institute"/>
            <person name="Lucas S."/>
            <person name="Han J."/>
            <person name="Lapidus A."/>
            <person name="Cheng J.-F."/>
            <person name="Goodwin L."/>
            <person name="Pitluck S."/>
            <person name="Peters L."/>
            <person name="Mikhailova N."/>
            <person name="Teshima H."/>
            <person name="Detter J.C."/>
            <person name="Han C."/>
            <person name="Tapia R."/>
            <person name="Land M."/>
            <person name="Hauser L."/>
            <person name="Kyrpides N."/>
            <person name="Ivanova N."/>
            <person name="Pagani I."/>
            <person name="Mattes T."/>
            <person name="Holmes A."/>
            <person name="Rutledge P."/>
            <person name="Paulsen I."/>
            <person name="Coleman N."/>
            <person name="Woyke T."/>
        </authorList>
    </citation>
    <scope>NUCLEOTIDE SEQUENCE [LARGE SCALE GENOMIC DNA]</scope>
    <source>
        <strain evidence="1 2">NBB4</strain>
        <plasmid evidence="1 2">pMYCCH.01</plasmid>
    </source>
</reference>
<dbReference type="PATRIC" id="fig|710421.3.peg.5355"/>
<proteinExistence type="predicted"/>
<protein>
    <submittedName>
        <fullName evidence="1">Uncharacterized protein</fullName>
    </submittedName>
</protein>
<dbReference type="Proteomes" id="UP000006057">
    <property type="component" value="Plasmid pMYCCH.01"/>
</dbReference>